<keyword evidence="5 11" id="KW-0863">Zinc-finger</keyword>
<dbReference type="InterPro" id="IPR050888">
    <property type="entry name" value="ZnF_C2H2-type_TF"/>
</dbReference>
<accession>A0A9P0I0W2</accession>
<evidence type="ECO:0000256" key="12">
    <source>
        <dbReference type="PROSITE-ProRule" id="PRU01263"/>
    </source>
</evidence>
<comment type="subcellular location">
    <subcellularLocation>
        <location evidence="1">Nucleus</location>
    </subcellularLocation>
</comment>
<evidence type="ECO:0000259" key="14">
    <source>
        <dbReference type="PROSITE" id="PS51915"/>
    </source>
</evidence>
<keyword evidence="10" id="KW-0539">Nucleus</keyword>
<keyword evidence="9" id="KW-0804">Transcription</keyword>
<dbReference type="FunFam" id="3.30.160.60:FF:001506">
    <property type="entry name" value="Zinc finger protein"/>
    <property type="match status" value="1"/>
</dbReference>
<keyword evidence="4" id="KW-0677">Repeat</keyword>
<keyword evidence="3 12" id="KW-0479">Metal-binding</keyword>
<dbReference type="PROSITE" id="PS00028">
    <property type="entry name" value="ZINC_FINGER_C2H2_1"/>
    <property type="match status" value="8"/>
</dbReference>
<reference evidence="15" key="1">
    <citation type="submission" date="2022-02" db="EMBL/GenBank/DDBJ databases">
        <authorList>
            <person name="King R."/>
        </authorList>
    </citation>
    <scope>NUCLEOTIDE SEQUENCE</scope>
</reference>
<feature type="domain" description="C2H2-type" evidence="13">
    <location>
        <begin position="448"/>
        <end position="475"/>
    </location>
</feature>
<protein>
    <recommendedName>
        <fullName evidence="17">Zinc finger protein</fullName>
    </recommendedName>
</protein>
<keyword evidence="6 12" id="KW-0862">Zinc</keyword>
<dbReference type="SMART" id="SM00868">
    <property type="entry name" value="zf-AD"/>
    <property type="match status" value="1"/>
</dbReference>
<keyword evidence="8" id="KW-0238">DNA-binding</keyword>
<evidence type="ECO:0000313" key="15">
    <source>
        <dbReference type="EMBL" id="CAH1637633.1"/>
    </source>
</evidence>
<evidence type="ECO:0000259" key="13">
    <source>
        <dbReference type="PROSITE" id="PS50157"/>
    </source>
</evidence>
<dbReference type="Pfam" id="PF00096">
    <property type="entry name" value="zf-C2H2"/>
    <property type="match status" value="2"/>
</dbReference>
<feature type="domain" description="ZAD" evidence="14">
    <location>
        <begin position="29"/>
        <end position="98"/>
    </location>
</feature>
<evidence type="ECO:0000256" key="1">
    <source>
        <dbReference type="ARBA" id="ARBA00004123"/>
    </source>
</evidence>
<dbReference type="Pfam" id="PF13894">
    <property type="entry name" value="zf-C2H2_4"/>
    <property type="match status" value="1"/>
</dbReference>
<evidence type="ECO:0000313" key="16">
    <source>
        <dbReference type="Proteomes" id="UP001153321"/>
    </source>
</evidence>
<evidence type="ECO:0000256" key="2">
    <source>
        <dbReference type="ARBA" id="ARBA00006991"/>
    </source>
</evidence>
<dbReference type="Proteomes" id="UP001153321">
    <property type="component" value="Chromosome 16"/>
</dbReference>
<evidence type="ECO:0000256" key="10">
    <source>
        <dbReference type="ARBA" id="ARBA00023242"/>
    </source>
</evidence>
<feature type="domain" description="C2H2-type" evidence="13">
    <location>
        <begin position="476"/>
        <end position="503"/>
    </location>
</feature>
<evidence type="ECO:0000256" key="6">
    <source>
        <dbReference type="ARBA" id="ARBA00022833"/>
    </source>
</evidence>
<dbReference type="GO" id="GO:0003677">
    <property type="term" value="F:DNA binding"/>
    <property type="evidence" value="ECO:0007669"/>
    <property type="project" value="UniProtKB-KW"/>
</dbReference>
<dbReference type="Pfam" id="PF12874">
    <property type="entry name" value="zf-met"/>
    <property type="match status" value="1"/>
</dbReference>
<feature type="binding site" evidence="12">
    <location>
        <position position="34"/>
    </location>
    <ligand>
        <name>Zn(2+)</name>
        <dbReference type="ChEBI" id="CHEBI:29105"/>
    </ligand>
</feature>
<feature type="domain" description="C2H2-type" evidence="13">
    <location>
        <begin position="340"/>
        <end position="367"/>
    </location>
</feature>
<evidence type="ECO:0000256" key="4">
    <source>
        <dbReference type="ARBA" id="ARBA00022737"/>
    </source>
</evidence>
<feature type="binding site" evidence="12">
    <location>
        <position position="31"/>
    </location>
    <ligand>
        <name>Zn(2+)</name>
        <dbReference type="ChEBI" id="CHEBI:29105"/>
    </ligand>
</feature>
<evidence type="ECO:0000256" key="3">
    <source>
        <dbReference type="ARBA" id="ARBA00022723"/>
    </source>
</evidence>
<feature type="domain" description="C2H2-type" evidence="13">
    <location>
        <begin position="279"/>
        <end position="307"/>
    </location>
</feature>
<feature type="binding site" evidence="12">
    <location>
        <position position="71"/>
    </location>
    <ligand>
        <name>Zn(2+)</name>
        <dbReference type="ChEBI" id="CHEBI:29105"/>
    </ligand>
</feature>
<dbReference type="PANTHER" id="PTHR24406">
    <property type="entry name" value="TRANSCRIPTIONAL REPRESSOR CTCFL-RELATED"/>
    <property type="match status" value="1"/>
</dbReference>
<feature type="domain" description="C2H2-type" evidence="13">
    <location>
        <begin position="368"/>
        <end position="396"/>
    </location>
</feature>
<feature type="domain" description="C2H2-type" evidence="13">
    <location>
        <begin position="225"/>
        <end position="252"/>
    </location>
</feature>
<keyword evidence="7" id="KW-0805">Transcription regulation</keyword>
<organism evidence="15 16">
    <name type="scientific">Spodoptera littoralis</name>
    <name type="common">Egyptian cotton leafworm</name>
    <dbReference type="NCBI Taxonomy" id="7109"/>
    <lineage>
        <taxon>Eukaryota</taxon>
        <taxon>Metazoa</taxon>
        <taxon>Ecdysozoa</taxon>
        <taxon>Arthropoda</taxon>
        <taxon>Hexapoda</taxon>
        <taxon>Insecta</taxon>
        <taxon>Pterygota</taxon>
        <taxon>Neoptera</taxon>
        <taxon>Endopterygota</taxon>
        <taxon>Lepidoptera</taxon>
        <taxon>Glossata</taxon>
        <taxon>Ditrysia</taxon>
        <taxon>Noctuoidea</taxon>
        <taxon>Noctuidae</taxon>
        <taxon>Amphipyrinae</taxon>
        <taxon>Spodoptera</taxon>
    </lineage>
</organism>
<feature type="binding site" evidence="12">
    <location>
        <position position="74"/>
    </location>
    <ligand>
        <name>Zn(2+)</name>
        <dbReference type="ChEBI" id="CHEBI:29105"/>
    </ligand>
</feature>
<dbReference type="EMBL" id="LR824547">
    <property type="protein sequence ID" value="CAH1637633.1"/>
    <property type="molecule type" value="Genomic_DNA"/>
</dbReference>
<evidence type="ECO:0000256" key="8">
    <source>
        <dbReference type="ARBA" id="ARBA00023125"/>
    </source>
</evidence>
<dbReference type="SUPFAM" id="SSF57667">
    <property type="entry name" value="beta-beta-alpha zinc fingers"/>
    <property type="match status" value="4"/>
</dbReference>
<evidence type="ECO:0008006" key="17">
    <source>
        <dbReference type="Google" id="ProtNLM"/>
    </source>
</evidence>
<name>A0A9P0I0W2_SPOLI</name>
<dbReference type="SMART" id="SM00355">
    <property type="entry name" value="ZnF_C2H2"/>
    <property type="match status" value="11"/>
</dbReference>
<dbReference type="PROSITE" id="PS51915">
    <property type="entry name" value="ZAD"/>
    <property type="match status" value="1"/>
</dbReference>
<dbReference type="AlphaFoldDB" id="A0A9P0I0W2"/>
<sequence>MVLLGFHNLIHSRFNLTNNCMMLVKMFKKMCRLCLSTENIMFPLDESFVFNYNLLTNLKITLSDGKPQFSCIPCLDNVKCFIVFREKCIKTETILEEMVNEVKKEDEKGKQEILTKEKLEIEIEGRLEMDDKPPVYEDEDVDENMVYVIKEEIKEESDYKLDDYDVIYSDSDTYVDINNVLNKKEKVIKKHLNKKDKRNNKRVSTLNKVNTKKKKRVTEVEPDQWYCGICPKVFDSKTEMYQHIDSHKTERQCGLCKVLVNSLSQLYAHRLKHVPSVQYKCHICNKTYKSDVYLEFHYRNVHIEEDDKRLSCGICHLFFGSPKRLCYHMTGVHPKIESNYICDVCSKGFQNKTALKSHIRSHGLTKWYTCNLCDFSCKQSSGIVDHKKRKHNPQKVICKNCKKIFHNQKEYDEHKCKHIMGSLCPICGIQIKCRLNRHLLSHSDEFKYKCHRCPAKYKSRTALVAHLDRHDGNRTKQCEYCPAKFYCAAVLQKHRRIHTGEKPYVCEECNKAFTGKHNLKVHMKVHGKNLVVKRINTENDVTI</sequence>
<comment type="similarity">
    <text evidence="2">Belongs to the krueppel C2H2-type zinc-finger protein family.</text>
</comment>
<dbReference type="InterPro" id="IPR013087">
    <property type="entry name" value="Znf_C2H2_type"/>
</dbReference>
<proteinExistence type="inferred from homology"/>
<dbReference type="InterPro" id="IPR036236">
    <property type="entry name" value="Znf_C2H2_sf"/>
</dbReference>
<dbReference type="SUPFAM" id="SSF57716">
    <property type="entry name" value="Glucocorticoid receptor-like (DNA-binding domain)"/>
    <property type="match status" value="1"/>
</dbReference>
<dbReference type="PROSITE" id="PS50157">
    <property type="entry name" value="ZINC_FINGER_C2H2_2"/>
    <property type="match status" value="7"/>
</dbReference>
<evidence type="ECO:0000256" key="5">
    <source>
        <dbReference type="ARBA" id="ARBA00022771"/>
    </source>
</evidence>
<evidence type="ECO:0000256" key="11">
    <source>
        <dbReference type="PROSITE-ProRule" id="PRU00042"/>
    </source>
</evidence>
<gene>
    <name evidence="15" type="ORF">SPLIT_LOCUS2991</name>
</gene>
<evidence type="ECO:0000256" key="7">
    <source>
        <dbReference type="ARBA" id="ARBA00023015"/>
    </source>
</evidence>
<feature type="domain" description="C2H2-type" evidence="13">
    <location>
        <begin position="504"/>
        <end position="526"/>
    </location>
</feature>
<dbReference type="GO" id="GO:0005634">
    <property type="term" value="C:nucleus"/>
    <property type="evidence" value="ECO:0007669"/>
    <property type="project" value="UniProtKB-SubCell"/>
</dbReference>
<dbReference type="Gene3D" id="3.30.160.60">
    <property type="entry name" value="Classic Zinc Finger"/>
    <property type="match status" value="6"/>
</dbReference>
<dbReference type="GO" id="GO:0008270">
    <property type="term" value="F:zinc ion binding"/>
    <property type="evidence" value="ECO:0007669"/>
    <property type="project" value="UniProtKB-UniRule"/>
</dbReference>
<keyword evidence="16" id="KW-1185">Reference proteome</keyword>
<evidence type="ECO:0000256" key="9">
    <source>
        <dbReference type="ARBA" id="ARBA00023163"/>
    </source>
</evidence>
<dbReference type="InterPro" id="IPR012934">
    <property type="entry name" value="Znf_AD"/>
</dbReference>